<evidence type="ECO:0000313" key="3">
    <source>
        <dbReference type="EMBL" id="MBB5894573.1"/>
    </source>
</evidence>
<proteinExistence type="inferred from homology"/>
<dbReference type="InterPro" id="IPR035093">
    <property type="entry name" value="RelE/ParE_toxin_dom_sf"/>
</dbReference>
<reference evidence="3 4" key="1">
    <citation type="submission" date="2020-08" db="EMBL/GenBank/DDBJ databases">
        <title>Sequencing the genomes of 1000 actinobacteria strains.</title>
        <authorList>
            <person name="Klenk H.-P."/>
        </authorList>
    </citation>
    <scope>NUCLEOTIDE SEQUENCE [LARGE SCALE GENOMIC DNA]</scope>
    <source>
        <strain evidence="3 4">DSM 43851</strain>
    </source>
</reference>
<keyword evidence="3" id="KW-0378">Hydrolase</keyword>
<sequence>MSEPYDIAWSPQARHPMAEQVPVQVAMAVYELVTGPLASNPHRVGKQLDPPMDDQWSARRGDYRVLYRVHEDKHQVYITRISHRRDAYRAY</sequence>
<keyword evidence="4" id="KW-1185">Reference proteome</keyword>
<keyword evidence="3" id="KW-0255">Endonuclease</keyword>
<evidence type="ECO:0000313" key="4">
    <source>
        <dbReference type="Proteomes" id="UP000585638"/>
    </source>
</evidence>
<dbReference type="Proteomes" id="UP000585638">
    <property type="component" value="Unassembled WGS sequence"/>
</dbReference>
<dbReference type="SUPFAM" id="SSF143011">
    <property type="entry name" value="RelE-like"/>
    <property type="match status" value="1"/>
</dbReference>
<dbReference type="GO" id="GO:0004519">
    <property type="term" value="F:endonuclease activity"/>
    <property type="evidence" value="ECO:0007669"/>
    <property type="project" value="UniProtKB-KW"/>
</dbReference>
<dbReference type="InterPro" id="IPR007712">
    <property type="entry name" value="RelE/ParE_toxin"/>
</dbReference>
<dbReference type="RefSeq" id="WP_221338152.1">
    <property type="nucleotide sequence ID" value="NZ_BAAAWY010000005.1"/>
</dbReference>
<dbReference type="PANTHER" id="PTHR35601">
    <property type="entry name" value="TOXIN RELE"/>
    <property type="match status" value="1"/>
</dbReference>
<dbReference type="Pfam" id="PF05016">
    <property type="entry name" value="ParE_toxin"/>
    <property type="match status" value="1"/>
</dbReference>
<accession>A0A7W9KLP2</accession>
<name>A0A7W9KLP2_9PSEU</name>
<evidence type="ECO:0000256" key="2">
    <source>
        <dbReference type="ARBA" id="ARBA00022649"/>
    </source>
</evidence>
<keyword evidence="2" id="KW-1277">Toxin-antitoxin system</keyword>
<evidence type="ECO:0000256" key="1">
    <source>
        <dbReference type="ARBA" id="ARBA00006226"/>
    </source>
</evidence>
<dbReference type="EMBL" id="JACHIR010000001">
    <property type="protein sequence ID" value="MBB5894573.1"/>
    <property type="molecule type" value="Genomic_DNA"/>
</dbReference>
<protein>
    <submittedName>
        <fullName evidence="3">mRNA-degrading endonuclease RelE of RelBE toxin-antitoxin system</fullName>
    </submittedName>
</protein>
<keyword evidence="3" id="KW-0540">Nuclease</keyword>
<dbReference type="AlphaFoldDB" id="A0A7W9KLP2"/>
<comment type="caution">
    <text evidence="3">The sequence shown here is derived from an EMBL/GenBank/DDBJ whole genome shotgun (WGS) entry which is preliminary data.</text>
</comment>
<dbReference type="Gene3D" id="3.30.2310.20">
    <property type="entry name" value="RelE-like"/>
    <property type="match status" value="1"/>
</dbReference>
<dbReference type="PANTHER" id="PTHR35601:SF1">
    <property type="entry name" value="TOXIN RELE"/>
    <property type="match status" value="1"/>
</dbReference>
<comment type="similarity">
    <text evidence="1">Belongs to the RelE toxin family.</text>
</comment>
<gene>
    <name evidence="3" type="ORF">BJ998_005769</name>
</gene>
<organism evidence="3 4">
    <name type="scientific">Kutzneria kofuensis</name>
    <dbReference type="NCBI Taxonomy" id="103725"/>
    <lineage>
        <taxon>Bacteria</taxon>
        <taxon>Bacillati</taxon>
        <taxon>Actinomycetota</taxon>
        <taxon>Actinomycetes</taxon>
        <taxon>Pseudonocardiales</taxon>
        <taxon>Pseudonocardiaceae</taxon>
        <taxon>Kutzneria</taxon>
    </lineage>
</organism>